<dbReference type="RefSeq" id="WP_161575415.1">
    <property type="nucleotide sequence ID" value="NZ_CP012373.2"/>
</dbReference>
<gene>
    <name evidence="1" type="ORF">BLE401_18415</name>
</gene>
<dbReference type="EMBL" id="CP018889">
    <property type="protein sequence ID" value="QGX04032.1"/>
    <property type="molecule type" value="Genomic_DNA"/>
</dbReference>
<evidence type="ECO:0000313" key="1">
    <source>
        <dbReference type="EMBL" id="QGX04032.1"/>
    </source>
</evidence>
<accession>A0A650GDQ8</accession>
<name>A0A650GDQ8_9GAMM</name>
<organism evidence="1 2">
    <name type="scientific">Beggiatoa leptomitoformis</name>
    <dbReference type="NCBI Taxonomy" id="288004"/>
    <lineage>
        <taxon>Bacteria</taxon>
        <taxon>Pseudomonadati</taxon>
        <taxon>Pseudomonadota</taxon>
        <taxon>Gammaproteobacteria</taxon>
        <taxon>Thiotrichales</taxon>
        <taxon>Thiotrichaceae</taxon>
        <taxon>Beggiatoa</taxon>
    </lineage>
</organism>
<protein>
    <submittedName>
        <fullName evidence="1">Uncharacterized protein</fullName>
    </submittedName>
</protein>
<evidence type="ECO:0000313" key="2">
    <source>
        <dbReference type="Proteomes" id="UP000234271"/>
    </source>
</evidence>
<dbReference type="Proteomes" id="UP000234271">
    <property type="component" value="Chromosome"/>
</dbReference>
<dbReference type="AlphaFoldDB" id="A0A650GDQ8"/>
<sequence length="51" mass="5735">MTQPDNCLWCDKELPEQLEVDSDGFEICPFCGGTCSLSLQDDDDDLETAEY</sequence>
<keyword evidence="2" id="KW-1185">Reference proteome</keyword>
<reference evidence="2" key="1">
    <citation type="submission" date="2016-12" db="EMBL/GenBank/DDBJ databases">
        <title>Complete Genome Sequence of Beggiatoa leptomitiformis D-401.</title>
        <authorList>
            <person name="Fomenkov A."/>
            <person name="Vincze T."/>
            <person name="Grabovich M."/>
            <person name="Anton B.P."/>
            <person name="Dubinina G."/>
            <person name="Orlova M."/>
            <person name="Belousova E."/>
            <person name="Roberts R.J."/>
        </authorList>
    </citation>
    <scope>NUCLEOTIDE SEQUENCE [LARGE SCALE GENOMIC DNA]</scope>
    <source>
        <strain evidence="2">D-401</strain>
    </source>
</reference>
<proteinExistence type="predicted"/>